<accession>A0A833VJE9</accession>
<feature type="chain" id="PRO_5033061056" evidence="2">
    <location>
        <begin position="26"/>
        <end position="82"/>
    </location>
</feature>
<feature type="compositionally biased region" description="Polar residues" evidence="1">
    <location>
        <begin position="37"/>
        <end position="47"/>
    </location>
</feature>
<evidence type="ECO:0000256" key="2">
    <source>
        <dbReference type="SAM" id="SignalP"/>
    </source>
</evidence>
<keyword evidence="2" id="KW-0732">Signal</keyword>
<organism evidence="3 4">
    <name type="scientific">Carex littledalei</name>
    <dbReference type="NCBI Taxonomy" id="544730"/>
    <lineage>
        <taxon>Eukaryota</taxon>
        <taxon>Viridiplantae</taxon>
        <taxon>Streptophyta</taxon>
        <taxon>Embryophyta</taxon>
        <taxon>Tracheophyta</taxon>
        <taxon>Spermatophyta</taxon>
        <taxon>Magnoliopsida</taxon>
        <taxon>Liliopsida</taxon>
        <taxon>Poales</taxon>
        <taxon>Cyperaceae</taxon>
        <taxon>Cyperoideae</taxon>
        <taxon>Cariceae</taxon>
        <taxon>Carex</taxon>
        <taxon>Carex subgen. Euthyceras</taxon>
    </lineage>
</organism>
<evidence type="ECO:0000313" key="4">
    <source>
        <dbReference type="Proteomes" id="UP000623129"/>
    </source>
</evidence>
<feature type="signal peptide" evidence="2">
    <location>
        <begin position="1"/>
        <end position="25"/>
    </location>
</feature>
<proteinExistence type="predicted"/>
<evidence type="ECO:0000313" key="3">
    <source>
        <dbReference type="EMBL" id="KAF3325348.1"/>
    </source>
</evidence>
<keyword evidence="4" id="KW-1185">Reference proteome</keyword>
<name>A0A833VJE9_9POAL</name>
<dbReference type="AlphaFoldDB" id="A0A833VJE9"/>
<comment type="caution">
    <text evidence="3">The sequence shown here is derived from an EMBL/GenBank/DDBJ whole genome shotgun (WGS) entry which is preliminary data.</text>
</comment>
<protein>
    <submittedName>
        <fullName evidence="3">Uncharacterized protein</fullName>
    </submittedName>
</protein>
<feature type="region of interest" description="Disordered" evidence="1">
    <location>
        <begin position="37"/>
        <end position="82"/>
    </location>
</feature>
<reference evidence="3" key="1">
    <citation type="submission" date="2020-01" db="EMBL/GenBank/DDBJ databases">
        <title>Genome sequence of Kobresia littledalei, the first chromosome-level genome in the family Cyperaceae.</title>
        <authorList>
            <person name="Qu G."/>
        </authorList>
    </citation>
    <scope>NUCLEOTIDE SEQUENCE</scope>
    <source>
        <strain evidence="3">C.B.Clarke</strain>
        <tissue evidence="3">Leaf</tissue>
    </source>
</reference>
<evidence type="ECO:0000256" key="1">
    <source>
        <dbReference type="SAM" id="MobiDB-lite"/>
    </source>
</evidence>
<gene>
    <name evidence="3" type="ORF">FCM35_KLT10419</name>
</gene>
<dbReference type="Proteomes" id="UP000623129">
    <property type="component" value="Unassembled WGS sequence"/>
</dbReference>
<sequence>MAIYLLKLFSSILPLLLLHSGSTHALLQPGIARTTKSSVPDLQSVQSPAPAPLTPSAGPASRSVSVPGANPVSLSAGWFPKQ</sequence>
<dbReference type="EMBL" id="SWLB01000020">
    <property type="protein sequence ID" value="KAF3325348.1"/>
    <property type="molecule type" value="Genomic_DNA"/>
</dbReference>